<dbReference type="Proteomes" id="UP000828390">
    <property type="component" value="Unassembled WGS sequence"/>
</dbReference>
<name>A0A9D4GQW1_DREPO</name>
<evidence type="ECO:0000313" key="1">
    <source>
        <dbReference type="EMBL" id="KAH3818357.1"/>
    </source>
</evidence>
<keyword evidence="2" id="KW-1185">Reference proteome</keyword>
<proteinExistence type="predicted"/>
<evidence type="ECO:0000313" key="2">
    <source>
        <dbReference type="Proteomes" id="UP000828390"/>
    </source>
</evidence>
<gene>
    <name evidence="1" type="ORF">DPMN_119964</name>
</gene>
<organism evidence="1 2">
    <name type="scientific">Dreissena polymorpha</name>
    <name type="common">Zebra mussel</name>
    <name type="synonym">Mytilus polymorpha</name>
    <dbReference type="NCBI Taxonomy" id="45954"/>
    <lineage>
        <taxon>Eukaryota</taxon>
        <taxon>Metazoa</taxon>
        <taxon>Spiralia</taxon>
        <taxon>Lophotrochozoa</taxon>
        <taxon>Mollusca</taxon>
        <taxon>Bivalvia</taxon>
        <taxon>Autobranchia</taxon>
        <taxon>Heteroconchia</taxon>
        <taxon>Euheterodonta</taxon>
        <taxon>Imparidentia</taxon>
        <taxon>Neoheterodontei</taxon>
        <taxon>Myida</taxon>
        <taxon>Dreissenoidea</taxon>
        <taxon>Dreissenidae</taxon>
        <taxon>Dreissena</taxon>
    </lineage>
</organism>
<protein>
    <submittedName>
        <fullName evidence="1">Uncharacterized protein</fullName>
    </submittedName>
</protein>
<dbReference type="EMBL" id="JAIWYP010000005">
    <property type="protein sequence ID" value="KAH3818357.1"/>
    <property type="molecule type" value="Genomic_DNA"/>
</dbReference>
<accession>A0A9D4GQW1</accession>
<reference evidence="1" key="1">
    <citation type="journal article" date="2019" name="bioRxiv">
        <title>The Genome of the Zebra Mussel, Dreissena polymorpha: A Resource for Invasive Species Research.</title>
        <authorList>
            <person name="McCartney M.A."/>
            <person name="Auch B."/>
            <person name="Kono T."/>
            <person name="Mallez S."/>
            <person name="Zhang Y."/>
            <person name="Obille A."/>
            <person name="Becker A."/>
            <person name="Abrahante J.E."/>
            <person name="Garbe J."/>
            <person name="Badalamenti J.P."/>
            <person name="Herman A."/>
            <person name="Mangelson H."/>
            <person name="Liachko I."/>
            <person name="Sullivan S."/>
            <person name="Sone E.D."/>
            <person name="Koren S."/>
            <person name="Silverstein K.A.T."/>
            <person name="Beckman K.B."/>
            <person name="Gohl D.M."/>
        </authorList>
    </citation>
    <scope>NUCLEOTIDE SEQUENCE</scope>
    <source>
        <strain evidence="1">Duluth1</strain>
        <tissue evidence="1">Whole animal</tissue>
    </source>
</reference>
<reference evidence="1" key="2">
    <citation type="submission" date="2020-11" db="EMBL/GenBank/DDBJ databases">
        <authorList>
            <person name="McCartney M.A."/>
            <person name="Auch B."/>
            <person name="Kono T."/>
            <person name="Mallez S."/>
            <person name="Becker A."/>
            <person name="Gohl D.M."/>
            <person name="Silverstein K.A.T."/>
            <person name="Koren S."/>
            <person name="Bechman K.B."/>
            <person name="Herman A."/>
            <person name="Abrahante J.E."/>
            <person name="Garbe J."/>
        </authorList>
    </citation>
    <scope>NUCLEOTIDE SEQUENCE</scope>
    <source>
        <strain evidence="1">Duluth1</strain>
        <tissue evidence="1">Whole animal</tissue>
    </source>
</reference>
<dbReference type="AlphaFoldDB" id="A0A9D4GQW1"/>
<sequence length="58" mass="6584">MLDTLVRLRPHGHILSVIYFFQIEVPNATPATGSSDHVSDRDLLYRRPEVEPVCARHG</sequence>
<comment type="caution">
    <text evidence="1">The sequence shown here is derived from an EMBL/GenBank/DDBJ whole genome shotgun (WGS) entry which is preliminary data.</text>
</comment>